<gene>
    <name evidence="1" type="ORF">SPIRO4BDMA_50165</name>
</gene>
<organism evidence="1">
    <name type="scientific">uncultured spirochete</name>
    <dbReference type="NCBI Taxonomy" id="156406"/>
    <lineage>
        <taxon>Bacteria</taxon>
        <taxon>Pseudomonadati</taxon>
        <taxon>Spirochaetota</taxon>
        <taxon>Spirochaetia</taxon>
        <taxon>Spirochaetales</taxon>
        <taxon>environmental samples</taxon>
    </lineage>
</organism>
<dbReference type="EMBL" id="FWDO01000005">
    <property type="protein sequence ID" value="SLM18650.1"/>
    <property type="molecule type" value="Genomic_DNA"/>
</dbReference>
<evidence type="ECO:0000313" key="1">
    <source>
        <dbReference type="EMBL" id="SLM18650.1"/>
    </source>
</evidence>
<dbReference type="AlphaFoldDB" id="A0A3P3XQY6"/>
<proteinExistence type="predicted"/>
<accession>A0A3P3XQY6</accession>
<protein>
    <submittedName>
        <fullName evidence="1">Uncharacterized protein</fullName>
    </submittedName>
</protein>
<reference evidence="1" key="1">
    <citation type="submission" date="2017-02" db="EMBL/GenBank/DDBJ databases">
        <authorList>
            <person name="Regsiter A."/>
            <person name="William W."/>
        </authorList>
    </citation>
    <scope>NUCLEOTIDE SEQUENCE</scope>
    <source>
        <strain evidence="1">BdmA 4</strain>
    </source>
</reference>
<name>A0A3P3XQY6_9SPIR</name>
<sequence length="59" mass="6599">MILNKYGKGWYHAVRQILPFFQKNSRASAGVLHVAIAQQAGVLGYIGRSTNSYVRFNLS</sequence>